<evidence type="ECO:0000313" key="2">
    <source>
        <dbReference type="EMBL" id="ROI07674.1"/>
    </source>
</evidence>
<organism evidence="2 3">
    <name type="scientific">Kaistella daneshvariae</name>
    <dbReference type="NCBI Taxonomy" id="2487074"/>
    <lineage>
        <taxon>Bacteria</taxon>
        <taxon>Pseudomonadati</taxon>
        <taxon>Bacteroidota</taxon>
        <taxon>Flavobacteriia</taxon>
        <taxon>Flavobacteriales</taxon>
        <taxon>Weeksellaceae</taxon>
        <taxon>Chryseobacterium group</taxon>
        <taxon>Kaistella</taxon>
    </lineage>
</organism>
<sequence length="231" mass="26515">MKKSFLIILFPMLCSSQVMTDVAVFDNSHGGVFKVKNTQFKSYDGIDGIPYADQTFSSVKIDGFNQAVPPMRYNIYEDEMEFKVNNQINYLLKEGELGITFIPSNKRYVLKDYILDGVSTKGYLVELVRGQFDLYKKEVVQIVDYNNNTTNTYLKEKNPYFEKSKDIMLIYDGQNYTRFPKNAKELNLWLKGKSVSGSPKGLEAYVKNNKLNFNKDADVVKLVSFLNTATE</sequence>
<dbReference type="Proteomes" id="UP000270224">
    <property type="component" value="Unassembled WGS sequence"/>
</dbReference>
<proteinExistence type="predicted"/>
<accession>A0A3N0WRG5</accession>
<dbReference type="OrthoDB" id="978006at2"/>
<name>A0A3N0WRG5_9FLAO</name>
<dbReference type="RefSeq" id="WP_123265994.1">
    <property type="nucleotide sequence ID" value="NZ_RJUG01000004.1"/>
</dbReference>
<reference evidence="3" key="2">
    <citation type="submission" date="2018-11" db="EMBL/GenBank/DDBJ databases">
        <title>Proposal to divide the Flavobacteriaceae and reorganize its genera based on Amino Acid Identity values calculated from whole genome sequences.</title>
        <authorList>
            <person name="Nicholson A.C."/>
            <person name="Gulvik C.A."/>
            <person name="Whitney A.M."/>
            <person name="Humrighouse B.W."/>
            <person name="Bell M."/>
            <person name="Holmens B."/>
            <person name="Steigerwalt A."/>
            <person name="Villarma A."/>
            <person name="Sheth M."/>
            <person name="Batra D."/>
            <person name="Pryor J."/>
            <person name="Bernardet J.-F."/>
            <person name="Hugo C."/>
            <person name="Kampfer P."/>
            <person name="Newman J."/>
            <person name="Mcquiston J.R."/>
        </authorList>
    </citation>
    <scope>NUCLEOTIDE SEQUENCE [LARGE SCALE GENOMIC DNA]</scope>
    <source>
        <strain evidence="3">H3056</strain>
    </source>
</reference>
<dbReference type="AlphaFoldDB" id="A0A3N0WRG5"/>
<dbReference type="EMBL" id="RJUG01000004">
    <property type="protein sequence ID" value="ROI07674.1"/>
    <property type="molecule type" value="Genomic_DNA"/>
</dbReference>
<protein>
    <submittedName>
        <fullName evidence="2">Uncharacterized protein</fullName>
    </submittedName>
</protein>
<reference evidence="3" key="1">
    <citation type="submission" date="2018-11" db="EMBL/GenBank/DDBJ databases">
        <title>Proposal to divide the Flavobacteriaceae and reorganize its genera based on Amino Acid Identity values calculated from whole genome sequences.</title>
        <authorList>
            <person name="Nicholson A.C."/>
            <person name="Gulvik C.A."/>
            <person name="Whitney A.M."/>
            <person name="Humrighouse B.W."/>
            <person name="Bell M."/>
            <person name="Holmes B."/>
            <person name="Steigerwalt A."/>
            <person name="Villarma A."/>
            <person name="Sheth M."/>
            <person name="Batra D."/>
            <person name="Pryor J."/>
            <person name="Bernardet J.-F."/>
            <person name="Hugo C."/>
            <person name="Kampfer P."/>
            <person name="Newman J."/>
            <person name="Mcquiston J.R."/>
        </authorList>
    </citation>
    <scope>NUCLEOTIDE SEQUENCE [LARGE SCALE GENOMIC DNA]</scope>
    <source>
        <strain evidence="3">H3056</strain>
    </source>
</reference>
<comment type="caution">
    <text evidence="2">The sequence shown here is derived from an EMBL/GenBank/DDBJ whole genome shotgun (WGS) entry which is preliminary data.</text>
</comment>
<gene>
    <name evidence="2" type="ORF">EGI11_08255</name>
</gene>
<evidence type="ECO:0000256" key="1">
    <source>
        <dbReference type="SAM" id="SignalP"/>
    </source>
</evidence>
<keyword evidence="1" id="KW-0732">Signal</keyword>
<feature type="chain" id="PRO_5018233716" evidence="1">
    <location>
        <begin position="21"/>
        <end position="231"/>
    </location>
</feature>
<feature type="signal peptide" evidence="1">
    <location>
        <begin position="1"/>
        <end position="20"/>
    </location>
</feature>
<evidence type="ECO:0000313" key="3">
    <source>
        <dbReference type="Proteomes" id="UP000270224"/>
    </source>
</evidence>